<name>A0A9P6JIY1_9AGAR</name>
<organism evidence="1 2">
    <name type="scientific">Crepidotus variabilis</name>
    <dbReference type="NCBI Taxonomy" id="179855"/>
    <lineage>
        <taxon>Eukaryota</taxon>
        <taxon>Fungi</taxon>
        <taxon>Dikarya</taxon>
        <taxon>Basidiomycota</taxon>
        <taxon>Agaricomycotina</taxon>
        <taxon>Agaricomycetes</taxon>
        <taxon>Agaricomycetidae</taxon>
        <taxon>Agaricales</taxon>
        <taxon>Agaricineae</taxon>
        <taxon>Crepidotaceae</taxon>
        <taxon>Crepidotus</taxon>
    </lineage>
</organism>
<gene>
    <name evidence="1" type="ORF">CPB83DRAFT_840446</name>
</gene>
<accession>A0A9P6JIY1</accession>
<proteinExistence type="predicted"/>
<keyword evidence="2" id="KW-1185">Reference proteome</keyword>
<evidence type="ECO:0000313" key="1">
    <source>
        <dbReference type="EMBL" id="KAF9522470.1"/>
    </source>
</evidence>
<dbReference type="EMBL" id="MU157944">
    <property type="protein sequence ID" value="KAF9522470.1"/>
    <property type="molecule type" value="Genomic_DNA"/>
</dbReference>
<comment type="caution">
    <text evidence="1">The sequence shown here is derived from an EMBL/GenBank/DDBJ whole genome shotgun (WGS) entry which is preliminary data.</text>
</comment>
<dbReference type="AlphaFoldDB" id="A0A9P6JIY1"/>
<protein>
    <submittedName>
        <fullName evidence="1">Uncharacterized protein</fullName>
    </submittedName>
</protein>
<dbReference type="Proteomes" id="UP000807306">
    <property type="component" value="Unassembled WGS sequence"/>
</dbReference>
<reference evidence="1" key="1">
    <citation type="submission" date="2020-11" db="EMBL/GenBank/DDBJ databases">
        <authorList>
            <consortium name="DOE Joint Genome Institute"/>
            <person name="Ahrendt S."/>
            <person name="Riley R."/>
            <person name="Andreopoulos W."/>
            <person name="Labutti K."/>
            <person name="Pangilinan J."/>
            <person name="Ruiz-Duenas F.J."/>
            <person name="Barrasa J.M."/>
            <person name="Sanchez-Garcia M."/>
            <person name="Camarero S."/>
            <person name="Miyauchi S."/>
            <person name="Serrano A."/>
            <person name="Linde D."/>
            <person name="Babiker R."/>
            <person name="Drula E."/>
            <person name="Ayuso-Fernandez I."/>
            <person name="Pacheco R."/>
            <person name="Padilla G."/>
            <person name="Ferreira P."/>
            <person name="Barriuso J."/>
            <person name="Kellner H."/>
            <person name="Castanera R."/>
            <person name="Alfaro M."/>
            <person name="Ramirez L."/>
            <person name="Pisabarro A.G."/>
            <person name="Kuo A."/>
            <person name="Tritt A."/>
            <person name="Lipzen A."/>
            <person name="He G."/>
            <person name="Yan M."/>
            <person name="Ng V."/>
            <person name="Cullen D."/>
            <person name="Martin F."/>
            <person name="Rosso M.-N."/>
            <person name="Henrissat B."/>
            <person name="Hibbett D."/>
            <person name="Martinez A.T."/>
            <person name="Grigoriev I.V."/>
        </authorList>
    </citation>
    <scope>NUCLEOTIDE SEQUENCE</scope>
    <source>
        <strain evidence="1">CBS 506.95</strain>
    </source>
</reference>
<sequence>MSIDSPLKGKLDVILRQATSSRFSEIQTQRGQGFSLKLRIWDSEMFAYDLKLALRLTTIYLNNLDPKLSEQQVPSQPELNAQGLVKLLKRSKTPANRRFLHRRGFALRYIEAQEALAVRLSSYAHCPGDAVTILGVMVRVKSCYGGLQAPVLWKAALRRRQVDADEQLLKNDRLVLDGCANWRGRIYSIGDSAAGS</sequence>
<evidence type="ECO:0000313" key="2">
    <source>
        <dbReference type="Proteomes" id="UP000807306"/>
    </source>
</evidence>